<evidence type="ECO:0000256" key="5">
    <source>
        <dbReference type="PROSITE-ProRule" id="PRU00175"/>
    </source>
</evidence>
<dbReference type="GO" id="GO:0061630">
    <property type="term" value="F:ubiquitin protein ligase activity"/>
    <property type="evidence" value="ECO:0007669"/>
    <property type="project" value="TreeGrafter"/>
</dbReference>
<dbReference type="Proteomes" id="UP001163046">
    <property type="component" value="Unassembled WGS sequence"/>
</dbReference>
<protein>
    <recommendedName>
        <fullName evidence="8">RING-type domain-containing protein</fullName>
    </recommendedName>
</protein>
<dbReference type="InterPro" id="IPR001258">
    <property type="entry name" value="NHL_repeat"/>
</dbReference>
<feature type="repeat" description="NHL" evidence="6">
    <location>
        <begin position="465"/>
        <end position="507"/>
    </location>
</feature>
<feature type="domain" description="RING-type" evidence="8">
    <location>
        <begin position="25"/>
        <end position="67"/>
    </location>
</feature>
<dbReference type="PANTHER" id="PTHR24104:SF25">
    <property type="entry name" value="PROTEIN LIN-41"/>
    <property type="match status" value="1"/>
</dbReference>
<dbReference type="InterPro" id="IPR011042">
    <property type="entry name" value="6-blade_b-propeller_TolB-like"/>
</dbReference>
<evidence type="ECO:0000313" key="9">
    <source>
        <dbReference type="EMBL" id="KAJ7337936.1"/>
    </source>
</evidence>
<organism evidence="9 10">
    <name type="scientific">Desmophyllum pertusum</name>
    <dbReference type="NCBI Taxonomy" id="174260"/>
    <lineage>
        <taxon>Eukaryota</taxon>
        <taxon>Metazoa</taxon>
        <taxon>Cnidaria</taxon>
        <taxon>Anthozoa</taxon>
        <taxon>Hexacorallia</taxon>
        <taxon>Scleractinia</taxon>
        <taxon>Caryophylliina</taxon>
        <taxon>Caryophylliidae</taxon>
        <taxon>Desmophyllum</taxon>
    </lineage>
</organism>
<comment type="caution">
    <text evidence="9">The sequence shown here is derived from an EMBL/GenBank/DDBJ whole genome shotgun (WGS) entry which is preliminary data.</text>
</comment>
<dbReference type="PROSITE" id="PS00518">
    <property type="entry name" value="ZF_RING_1"/>
    <property type="match status" value="1"/>
</dbReference>
<evidence type="ECO:0000256" key="2">
    <source>
        <dbReference type="ARBA" id="ARBA00022737"/>
    </source>
</evidence>
<dbReference type="SUPFAM" id="SSF101898">
    <property type="entry name" value="NHL repeat"/>
    <property type="match status" value="1"/>
</dbReference>
<evidence type="ECO:0000256" key="7">
    <source>
        <dbReference type="SAM" id="Coils"/>
    </source>
</evidence>
<dbReference type="GO" id="GO:0008270">
    <property type="term" value="F:zinc ion binding"/>
    <property type="evidence" value="ECO:0007669"/>
    <property type="project" value="UniProtKB-KW"/>
</dbReference>
<dbReference type="SUPFAM" id="SSF57850">
    <property type="entry name" value="RING/U-box"/>
    <property type="match status" value="1"/>
</dbReference>
<dbReference type="PANTHER" id="PTHR24104">
    <property type="entry name" value="E3 UBIQUITIN-PROTEIN LIGASE NHLRC1-RELATED"/>
    <property type="match status" value="1"/>
</dbReference>
<keyword evidence="10" id="KW-1185">Reference proteome</keyword>
<dbReference type="GO" id="GO:0043161">
    <property type="term" value="P:proteasome-mediated ubiquitin-dependent protein catabolic process"/>
    <property type="evidence" value="ECO:0007669"/>
    <property type="project" value="TreeGrafter"/>
</dbReference>
<dbReference type="InterPro" id="IPR013083">
    <property type="entry name" value="Znf_RING/FYVE/PHD"/>
</dbReference>
<evidence type="ECO:0000256" key="1">
    <source>
        <dbReference type="ARBA" id="ARBA00022723"/>
    </source>
</evidence>
<evidence type="ECO:0000256" key="4">
    <source>
        <dbReference type="ARBA" id="ARBA00022833"/>
    </source>
</evidence>
<dbReference type="InterPro" id="IPR050952">
    <property type="entry name" value="TRIM-NHL_E3_ligases"/>
</dbReference>
<evidence type="ECO:0000256" key="3">
    <source>
        <dbReference type="ARBA" id="ARBA00022771"/>
    </source>
</evidence>
<evidence type="ECO:0000256" key="6">
    <source>
        <dbReference type="PROSITE-ProRule" id="PRU00504"/>
    </source>
</evidence>
<evidence type="ECO:0000313" key="10">
    <source>
        <dbReference type="Proteomes" id="UP001163046"/>
    </source>
</evidence>
<keyword evidence="4" id="KW-0862">Zinc</keyword>
<dbReference type="InterPro" id="IPR027370">
    <property type="entry name" value="Znf-RING_euk"/>
</dbReference>
<dbReference type="Gene3D" id="3.30.40.10">
    <property type="entry name" value="Zinc/RING finger domain, C3HC4 (zinc finger)"/>
    <property type="match status" value="1"/>
</dbReference>
<reference evidence="9" key="1">
    <citation type="submission" date="2023-01" db="EMBL/GenBank/DDBJ databases">
        <title>Genome assembly of the deep-sea coral Lophelia pertusa.</title>
        <authorList>
            <person name="Herrera S."/>
            <person name="Cordes E."/>
        </authorList>
    </citation>
    <scope>NUCLEOTIDE SEQUENCE</scope>
    <source>
        <strain evidence="9">USNM1676648</strain>
        <tissue evidence="9">Polyp</tissue>
    </source>
</reference>
<keyword evidence="3 5" id="KW-0863">Zinc-finger</keyword>
<dbReference type="Pfam" id="PF13445">
    <property type="entry name" value="zf-RING_UBOX"/>
    <property type="match status" value="1"/>
</dbReference>
<dbReference type="Gene3D" id="2.120.10.30">
    <property type="entry name" value="TolB, C-terminal domain"/>
    <property type="match status" value="1"/>
</dbReference>
<name>A0A9X0CGE9_9CNID</name>
<evidence type="ECO:0000259" key="8">
    <source>
        <dbReference type="PROSITE" id="PS50089"/>
    </source>
</evidence>
<proteinExistence type="predicted"/>
<dbReference type="PROSITE" id="PS50089">
    <property type="entry name" value="ZF_RING_2"/>
    <property type="match status" value="1"/>
</dbReference>
<sequence>MAAVSRSEHHELQKIVSIMGDETTCPVCLEEFQEPKCLPSCAHNVCERCLENMVRRNSITISCPQCREESFLPPVGVSAFPTNHLLLRLMDNTPARKEKKAVNEALSVCKERVKAAEKAAKEMEECYEKATDQSKVLRCEINKMADNMIQIINDHRKILLSRVDSFMSENYDIDSLERERGDVSDFVQKARSCMQKASEILRQGEVGKILESGDVLVEQLKEISSTADARTMEARKLSSQAEMDFSHYPLSELHGKCVEILGKLSLSANKYIHSGASAGLIDYRRCGEVTQTIETGFFAFAIAVSNVSGEIVVLDEEERRVYVFSSQTDYLTSFRIKYGDLWDITFSKDDEIIVLNRECNRLLHYDREGTFIKKYVKAPNNRMKFTRISTDASGRLLVTSSPRDCCDEPEDEVQPCILVYSPDRKFQFSFGEDKLACPQDVVYHQGKFFVTDGDLECVKVFNSSGQFLFDFGNGDLLDPVGIAVDVINNAILVCDCSNNAIAAFKPDGELISKIETGEEPLHVALSASGTSLVVCFNKAAFFQILSNRES</sequence>
<dbReference type="PROSITE" id="PS51125">
    <property type="entry name" value="NHL"/>
    <property type="match status" value="1"/>
</dbReference>
<dbReference type="InterPro" id="IPR001841">
    <property type="entry name" value="Znf_RING"/>
</dbReference>
<dbReference type="CDD" id="cd05819">
    <property type="entry name" value="NHL"/>
    <property type="match status" value="1"/>
</dbReference>
<dbReference type="OrthoDB" id="654191at2759"/>
<keyword evidence="1" id="KW-0479">Metal-binding</keyword>
<accession>A0A9X0CGE9</accession>
<dbReference type="SMART" id="SM00184">
    <property type="entry name" value="RING"/>
    <property type="match status" value="1"/>
</dbReference>
<dbReference type="GO" id="GO:0000209">
    <property type="term" value="P:protein polyubiquitination"/>
    <property type="evidence" value="ECO:0007669"/>
    <property type="project" value="TreeGrafter"/>
</dbReference>
<dbReference type="EMBL" id="MU827780">
    <property type="protein sequence ID" value="KAJ7337936.1"/>
    <property type="molecule type" value="Genomic_DNA"/>
</dbReference>
<feature type="coiled-coil region" evidence="7">
    <location>
        <begin position="106"/>
        <end position="147"/>
    </location>
</feature>
<gene>
    <name evidence="9" type="ORF">OS493_008095</name>
</gene>
<dbReference type="InterPro" id="IPR017907">
    <property type="entry name" value="Znf_RING_CS"/>
</dbReference>
<keyword evidence="7" id="KW-0175">Coiled coil</keyword>
<dbReference type="AlphaFoldDB" id="A0A9X0CGE9"/>
<keyword evidence="2" id="KW-0677">Repeat</keyword>